<dbReference type="PANTHER" id="PTHR46193">
    <property type="entry name" value="6-PHOSPHOGLUCONATE PHOSPHATASE"/>
    <property type="match status" value="1"/>
</dbReference>
<dbReference type="PANTHER" id="PTHR46193:SF18">
    <property type="entry name" value="HEXITOL PHOSPHATASE B"/>
    <property type="match status" value="1"/>
</dbReference>
<evidence type="ECO:0000256" key="9">
    <source>
        <dbReference type="ARBA" id="ARBA00044968"/>
    </source>
</evidence>
<evidence type="ECO:0000256" key="6">
    <source>
        <dbReference type="ARBA" id="ARBA00023235"/>
    </source>
</evidence>
<name>A0A7K1YEB4_9SPHI</name>
<evidence type="ECO:0000256" key="5">
    <source>
        <dbReference type="ARBA" id="ARBA00022842"/>
    </source>
</evidence>
<keyword evidence="7" id="KW-0119">Carbohydrate metabolism</keyword>
<dbReference type="SFLD" id="SFLDG01135">
    <property type="entry name" value="C1.5.6:_HAD__Beta-PGM__Phospha"/>
    <property type="match status" value="1"/>
</dbReference>
<keyword evidence="3" id="KW-0597">Phosphoprotein</keyword>
<dbReference type="AlphaFoldDB" id="A0A7K1YEB4"/>
<dbReference type="EC" id="5.4.2.6" evidence="9"/>
<sequence>MGRSAFAVIFDMDGTLLDNNPYHYKAWVEFYKKRGYNLTEQDYLQNISGVPIRSHLNRFLGKLVEEEQIAQLSEEKESLYRKLYEPYIKPIDGLISFLKQLKETSTKTAIATSATAENMKFAMDHLNLWPWFDEIVDTTQVENGKPAPDIFLKAAEKLETAPEKCVVIEDSFAGINGANAADMKVIAITTSNTAETLVPHSLAVSNYNNLTVEKLAGLFSD</sequence>
<evidence type="ECO:0000256" key="3">
    <source>
        <dbReference type="ARBA" id="ARBA00022553"/>
    </source>
</evidence>
<dbReference type="InterPro" id="IPR023198">
    <property type="entry name" value="PGP-like_dom2"/>
</dbReference>
<accession>A0A7K1YEB4</accession>
<dbReference type="Gene3D" id="1.10.150.240">
    <property type="entry name" value="Putative phosphatase, domain 2"/>
    <property type="match status" value="1"/>
</dbReference>
<dbReference type="SFLD" id="SFLDG01129">
    <property type="entry name" value="C1.5:_HAD__Beta-PGM__Phosphata"/>
    <property type="match status" value="1"/>
</dbReference>
<dbReference type="RefSeq" id="WP_160846133.1">
    <property type="nucleotide sequence ID" value="NZ_WVHT01000011.1"/>
</dbReference>
<comment type="cofactor">
    <cofactor evidence="1">
        <name>Mg(2+)</name>
        <dbReference type="ChEBI" id="CHEBI:18420"/>
    </cofactor>
</comment>
<dbReference type="InterPro" id="IPR051600">
    <property type="entry name" value="Beta-PGM-like"/>
</dbReference>
<keyword evidence="4" id="KW-0479">Metal-binding</keyword>
<dbReference type="EMBL" id="WVHT01000011">
    <property type="protein sequence ID" value="MXV52954.1"/>
    <property type="molecule type" value="Genomic_DNA"/>
</dbReference>
<dbReference type="GO" id="GO:0008801">
    <property type="term" value="F:beta-phosphoglucomutase activity"/>
    <property type="evidence" value="ECO:0007669"/>
    <property type="project" value="UniProtKB-EC"/>
</dbReference>
<dbReference type="CDD" id="cd07505">
    <property type="entry name" value="HAD_BPGM-like"/>
    <property type="match status" value="1"/>
</dbReference>
<organism evidence="11 12">
    <name type="scientific">Hufsiella arboris</name>
    <dbReference type="NCBI Taxonomy" id="2695275"/>
    <lineage>
        <taxon>Bacteria</taxon>
        <taxon>Pseudomonadati</taxon>
        <taxon>Bacteroidota</taxon>
        <taxon>Sphingobacteriia</taxon>
        <taxon>Sphingobacteriales</taxon>
        <taxon>Sphingobacteriaceae</taxon>
        <taxon>Hufsiella</taxon>
    </lineage>
</organism>
<dbReference type="InterPro" id="IPR023214">
    <property type="entry name" value="HAD_sf"/>
</dbReference>
<keyword evidence="6" id="KW-0413">Isomerase</keyword>
<comment type="similarity">
    <text evidence="2">Belongs to the HAD-like hydrolase superfamily. CbbY/CbbZ/Gph/YieH family.</text>
</comment>
<keyword evidence="12" id="KW-1185">Reference proteome</keyword>
<dbReference type="Pfam" id="PF13419">
    <property type="entry name" value="HAD_2"/>
    <property type="match status" value="1"/>
</dbReference>
<keyword evidence="5" id="KW-0460">Magnesium</keyword>
<evidence type="ECO:0000313" key="12">
    <source>
        <dbReference type="Proteomes" id="UP000466586"/>
    </source>
</evidence>
<dbReference type="GO" id="GO:0016787">
    <property type="term" value="F:hydrolase activity"/>
    <property type="evidence" value="ECO:0007669"/>
    <property type="project" value="UniProtKB-KW"/>
</dbReference>
<reference evidence="11 12" key="1">
    <citation type="submission" date="2019-11" db="EMBL/GenBank/DDBJ databases">
        <title>Pedobacter sp. HMF7647 Genome sequencing and assembly.</title>
        <authorList>
            <person name="Kang H."/>
            <person name="Kim H."/>
            <person name="Joh K."/>
        </authorList>
    </citation>
    <scope>NUCLEOTIDE SEQUENCE [LARGE SCALE GENOMIC DNA]</scope>
    <source>
        <strain evidence="11 12">HMF7647</strain>
    </source>
</reference>
<dbReference type="InterPro" id="IPR006439">
    <property type="entry name" value="HAD-SF_hydro_IA"/>
</dbReference>
<proteinExistence type="inferred from homology"/>
<keyword evidence="11" id="KW-0378">Hydrolase</keyword>
<protein>
    <recommendedName>
        <fullName evidence="10">Beta-phosphoglucomutase</fullName>
        <ecNumber evidence="9">5.4.2.6</ecNumber>
    </recommendedName>
</protein>
<gene>
    <name evidence="11" type="ORF">GS399_18440</name>
</gene>
<dbReference type="InterPro" id="IPR010976">
    <property type="entry name" value="B-phosphoglucomutase_hydrolase"/>
</dbReference>
<comment type="catalytic activity">
    <reaction evidence="8">
        <text>beta-D-glucose 1-phosphate = beta-D-glucose 6-phosphate</text>
        <dbReference type="Rhea" id="RHEA:20113"/>
        <dbReference type="ChEBI" id="CHEBI:57684"/>
        <dbReference type="ChEBI" id="CHEBI:58247"/>
        <dbReference type="EC" id="5.4.2.6"/>
    </reaction>
</comment>
<evidence type="ECO:0000256" key="8">
    <source>
        <dbReference type="ARBA" id="ARBA00044926"/>
    </source>
</evidence>
<dbReference type="NCBIfam" id="TIGR02009">
    <property type="entry name" value="PGMB-YQAB-SF"/>
    <property type="match status" value="1"/>
</dbReference>
<dbReference type="InterPro" id="IPR041492">
    <property type="entry name" value="HAD_2"/>
</dbReference>
<evidence type="ECO:0000313" key="11">
    <source>
        <dbReference type="EMBL" id="MXV52954.1"/>
    </source>
</evidence>
<dbReference type="Gene3D" id="3.40.50.1000">
    <property type="entry name" value="HAD superfamily/HAD-like"/>
    <property type="match status" value="1"/>
</dbReference>
<evidence type="ECO:0000256" key="1">
    <source>
        <dbReference type="ARBA" id="ARBA00001946"/>
    </source>
</evidence>
<dbReference type="Proteomes" id="UP000466586">
    <property type="component" value="Unassembled WGS sequence"/>
</dbReference>
<dbReference type="PRINTS" id="PR00413">
    <property type="entry name" value="HADHALOGNASE"/>
</dbReference>
<dbReference type="SUPFAM" id="SSF56784">
    <property type="entry name" value="HAD-like"/>
    <property type="match status" value="1"/>
</dbReference>
<evidence type="ECO:0000256" key="10">
    <source>
        <dbReference type="ARBA" id="ARBA00044991"/>
    </source>
</evidence>
<comment type="caution">
    <text evidence="11">The sequence shown here is derived from an EMBL/GenBank/DDBJ whole genome shotgun (WGS) entry which is preliminary data.</text>
</comment>
<dbReference type="GO" id="GO:0046872">
    <property type="term" value="F:metal ion binding"/>
    <property type="evidence" value="ECO:0007669"/>
    <property type="project" value="UniProtKB-KW"/>
</dbReference>
<dbReference type="NCBIfam" id="TIGR01509">
    <property type="entry name" value="HAD-SF-IA-v3"/>
    <property type="match status" value="1"/>
</dbReference>
<evidence type="ECO:0000256" key="7">
    <source>
        <dbReference type="ARBA" id="ARBA00023277"/>
    </source>
</evidence>
<evidence type="ECO:0000256" key="2">
    <source>
        <dbReference type="ARBA" id="ARBA00006171"/>
    </source>
</evidence>
<evidence type="ECO:0000256" key="4">
    <source>
        <dbReference type="ARBA" id="ARBA00022723"/>
    </source>
</evidence>
<dbReference type="SFLD" id="SFLDS00003">
    <property type="entry name" value="Haloacid_Dehalogenase"/>
    <property type="match status" value="1"/>
</dbReference>
<dbReference type="InterPro" id="IPR036412">
    <property type="entry name" value="HAD-like_sf"/>
</dbReference>